<evidence type="ECO:0000256" key="2">
    <source>
        <dbReference type="ARBA" id="ARBA00022989"/>
    </source>
</evidence>
<dbReference type="GO" id="GO:0016020">
    <property type="term" value="C:membrane"/>
    <property type="evidence" value="ECO:0007669"/>
    <property type="project" value="InterPro"/>
</dbReference>
<dbReference type="Proteomes" id="UP001138997">
    <property type="component" value="Unassembled WGS sequence"/>
</dbReference>
<dbReference type="PANTHER" id="PTHR32089:SF112">
    <property type="entry name" value="LYSOZYME-LIKE PROTEIN-RELATED"/>
    <property type="match status" value="1"/>
</dbReference>
<sequence length="529" mass="54883">MSGVPAVSAVSTWPIRVVFRVLVAATVVALLAIAVVVTVAFRNQAAAREQYEQTVRAELSVLEMKNLGTSIVLDNTIITYAPLAAEQYREQLDADLAALQREADGVQSLEIPAALKQQIAGIGTAYADLGDFLVNLPVSSTQAQQDSANASFTEKSRIITDAVGSALKSVEDRVAQLRTDTDRAGNVSSLVTAALCLFTMLLIGGSLLVYGRRIGSTVLELQSAVDEVSAGDLTRPVPVRGRDELAHMAQALEQMRLKLVQMFRQLSESSNRLGDSAGTLSGILAEVGATSGRTSEQMGSVSATANQVSANIQAVAAGSEQMGASIGEIARSAGEAAREATAAVNAVESTTGTMNKLGESSREIGDVIKLITSIAEQTNLLALNATIEAARAGDAGKGFAVVADEVKQLAQETARATEDISSRVETIQADAVQAGESIGSVATVINRINEYQATIASAVEEQSATTQAINSGVNEAANGSTQIAGSISTAAQDAADTAQSMQQGTGSAAEIVALRRELNSLIGSFRLPS</sequence>
<dbReference type="SUPFAM" id="SSF58104">
    <property type="entry name" value="Methyl-accepting chemotaxis protein (MCP) signaling domain"/>
    <property type="match status" value="1"/>
</dbReference>
<feature type="domain" description="Methyl-accepting transducer" evidence="7">
    <location>
        <begin position="269"/>
        <end position="509"/>
    </location>
</feature>
<feature type="transmembrane region" description="Helical" evidence="6">
    <location>
        <begin position="187"/>
        <end position="210"/>
    </location>
</feature>
<reference evidence="9" key="1">
    <citation type="submission" date="2021-11" db="EMBL/GenBank/DDBJ databases">
        <title>Streptomyces corallinus and Kineosporia corallina sp. nov., two new coral-derived marine actinobacteria.</title>
        <authorList>
            <person name="Buangrab K."/>
            <person name="Sutthacheep M."/>
            <person name="Yeemin T."/>
            <person name="Harunari E."/>
            <person name="Igarashi Y."/>
            <person name="Sripreechasak P."/>
            <person name="Kanchanasin P."/>
            <person name="Tanasupawat S."/>
            <person name="Phongsopitanun W."/>
        </authorList>
    </citation>
    <scope>NUCLEOTIDE SEQUENCE</scope>
    <source>
        <strain evidence="9">JCM 31032</strain>
    </source>
</reference>
<dbReference type="PROSITE" id="PS50885">
    <property type="entry name" value="HAMP"/>
    <property type="match status" value="1"/>
</dbReference>
<name>A0A9X1STT6_9ACTN</name>
<accession>A0A9X1STT6</accession>
<dbReference type="CDD" id="cd06225">
    <property type="entry name" value="HAMP"/>
    <property type="match status" value="1"/>
</dbReference>
<evidence type="ECO:0000313" key="9">
    <source>
        <dbReference type="EMBL" id="MCD5312249.1"/>
    </source>
</evidence>
<dbReference type="InterPro" id="IPR003660">
    <property type="entry name" value="HAMP_dom"/>
</dbReference>
<keyword evidence="1 6" id="KW-0812">Transmembrane</keyword>
<dbReference type="Pfam" id="PF00672">
    <property type="entry name" value="HAMP"/>
    <property type="match status" value="1"/>
</dbReference>
<evidence type="ECO:0000259" key="7">
    <source>
        <dbReference type="PROSITE" id="PS50111"/>
    </source>
</evidence>
<comment type="similarity">
    <text evidence="4">Belongs to the methyl-accepting chemotaxis (MCP) protein family.</text>
</comment>
<dbReference type="SMART" id="SM00283">
    <property type="entry name" value="MA"/>
    <property type="match status" value="1"/>
</dbReference>
<dbReference type="Pfam" id="PF00015">
    <property type="entry name" value="MCPsignal"/>
    <property type="match status" value="1"/>
</dbReference>
<protein>
    <submittedName>
        <fullName evidence="9">Methyl-accepting chemotaxis protein</fullName>
    </submittedName>
</protein>
<dbReference type="GO" id="GO:0007165">
    <property type="term" value="P:signal transduction"/>
    <property type="evidence" value="ECO:0007669"/>
    <property type="project" value="UniProtKB-KW"/>
</dbReference>
<feature type="transmembrane region" description="Helical" evidence="6">
    <location>
        <begin position="17"/>
        <end position="41"/>
    </location>
</feature>
<dbReference type="RefSeq" id="WP_231442263.1">
    <property type="nucleotide sequence ID" value="NZ_JAJOMB010000007.1"/>
</dbReference>
<dbReference type="InterPro" id="IPR004089">
    <property type="entry name" value="MCPsignal_dom"/>
</dbReference>
<evidence type="ECO:0000256" key="4">
    <source>
        <dbReference type="ARBA" id="ARBA00029447"/>
    </source>
</evidence>
<dbReference type="AlphaFoldDB" id="A0A9X1STT6"/>
<proteinExistence type="inferred from homology"/>
<keyword evidence="10" id="KW-1185">Reference proteome</keyword>
<evidence type="ECO:0000256" key="6">
    <source>
        <dbReference type="SAM" id="Phobius"/>
    </source>
</evidence>
<comment type="caution">
    <text evidence="9">The sequence shown here is derived from an EMBL/GenBank/DDBJ whole genome shotgun (WGS) entry which is preliminary data.</text>
</comment>
<evidence type="ECO:0000313" key="10">
    <source>
        <dbReference type="Proteomes" id="UP001138997"/>
    </source>
</evidence>
<dbReference type="SMART" id="SM00304">
    <property type="entry name" value="HAMP"/>
    <property type="match status" value="1"/>
</dbReference>
<dbReference type="PANTHER" id="PTHR32089">
    <property type="entry name" value="METHYL-ACCEPTING CHEMOTAXIS PROTEIN MCPB"/>
    <property type="match status" value="1"/>
</dbReference>
<dbReference type="PROSITE" id="PS50111">
    <property type="entry name" value="CHEMOTAXIS_TRANSDUC_2"/>
    <property type="match status" value="1"/>
</dbReference>
<feature type="domain" description="HAMP" evidence="8">
    <location>
        <begin position="212"/>
        <end position="264"/>
    </location>
</feature>
<dbReference type="Gene3D" id="1.10.287.950">
    <property type="entry name" value="Methyl-accepting chemotaxis protein"/>
    <property type="match status" value="1"/>
</dbReference>
<keyword evidence="6" id="KW-0472">Membrane</keyword>
<evidence type="ECO:0000259" key="8">
    <source>
        <dbReference type="PROSITE" id="PS50885"/>
    </source>
</evidence>
<organism evidence="9 10">
    <name type="scientific">Kineosporia babensis</name>
    <dbReference type="NCBI Taxonomy" id="499548"/>
    <lineage>
        <taxon>Bacteria</taxon>
        <taxon>Bacillati</taxon>
        <taxon>Actinomycetota</taxon>
        <taxon>Actinomycetes</taxon>
        <taxon>Kineosporiales</taxon>
        <taxon>Kineosporiaceae</taxon>
        <taxon>Kineosporia</taxon>
    </lineage>
</organism>
<dbReference type="EMBL" id="JAJOMB010000007">
    <property type="protein sequence ID" value="MCD5312249.1"/>
    <property type="molecule type" value="Genomic_DNA"/>
</dbReference>
<evidence type="ECO:0000256" key="5">
    <source>
        <dbReference type="PROSITE-ProRule" id="PRU00284"/>
    </source>
</evidence>
<gene>
    <name evidence="9" type="ORF">LR394_15180</name>
</gene>
<keyword evidence="2 6" id="KW-1133">Transmembrane helix</keyword>
<evidence type="ECO:0000256" key="1">
    <source>
        <dbReference type="ARBA" id="ARBA00022692"/>
    </source>
</evidence>
<keyword evidence="3 5" id="KW-0807">Transducer</keyword>
<evidence type="ECO:0000256" key="3">
    <source>
        <dbReference type="ARBA" id="ARBA00023224"/>
    </source>
</evidence>